<protein>
    <submittedName>
        <fullName evidence="1">Uncharacterized protein</fullName>
    </submittedName>
</protein>
<gene>
    <name evidence="1" type="ORF">PG994_004299</name>
</gene>
<name>A0ABR1VTA7_9PEZI</name>
<dbReference type="GeneID" id="92088771"/>
<proteinExistence type="predicted"/>
<evidence type="ECO:0000313" key="1">
    <source>
        <dbReference type="EMBL" id="KAK8073400.1"/>
    </source>
</evidence>
<evidence type="ECO:0000313" key="2">
    <source>
        <dbReference type="Proteomes" id="UP001480595"/>
    </source>
</evidence>
<dbReference type="Proteomes" id="UP001480595">
    <property type="component" value="Unassembled WGS sequence"/>
</dbReference>
<sequence length="151" mass="17437">MKFTVVVSSLRGLRRRHASCRSPRARGNLLSHRGQHLRPSGALWPLLRGPPLQQELPLRQERQLSRSRSGSKVVSTDTEWRYEHNIERLTICTIKCEAATPFKMAEVIPRGLQAAMNHHWAPFKLVDEFAGKGRIRVSILVLFYILNTYRR</sequence>
<dbReference type="EMBL" id="JAQQWL010000005">
    <property type="protein sequence ID" value="KAK8073400.1"/>
    <property type="molecule type" value="Genomic_DNA"/>
</dbReference>
<keyword evidence="2" id="KW-1185">Reference proteome</keyword>
<dbReference type="RefSeq" id="XP_066717875.1">
    <property type="nucleotide sequence ID" value="XM_066855708.1"/>
</dbReference>
<comment type="caution">
    <text evidence="1">The sequence shown here is derived from an EMBL/GenBank/DDBJ whole genome shotgun (WGS) entry which is preliminary data.</text>
</comment>
<reference evidence="1 2" key="1">
    <citation type="submission" date="2023-01" db="EMBL/GenBank/DDBJ databases">
        <title>Analysis of 21 Apiospora genomes using comparative genomics revels a genus with tremendous synthesis potential of carbohydrate active enzymes and secondary metabolites.</title>
        <authorList>
            <person name="Sorensen T."/>
        </authorList>
    </citation>
    <scope>NUCLEOTIDE SEQUENCE [LARGE SCALE GENOMIC DNA]</scope>
    <source>
        <strain evidence="1 2">CBS 135458</strain>
    </source>
</reference>
<organism evidence="1 2">
    <name type="scientific">Apiospora phragmitis</name>
    <dbReference type="NCBI Taxonomy" id="2905665"/>
    <lineage>
        <taxon>Eukaryota</taxon>
        <taxon>Fungi</taxon>
        <taxon>Dikarya</taxon>
        <taxon>Ascomycota</taxon>
        <taxon>Pezizomycotina</taxon>
        <taxon>Sordariomycetes</taxon>
        <taxon>Xylariomycetidae</taxon>
        <taxon>Amphisphaeriales</taxon>
        <taxon>Apiosporaceae</taxon>
        <taxon>Apiospora</taxon>
    </lineage>
</organism>
<accession>A0ABR1VTA7</accession>